<feature type="transmembrane region" description="Helical" evidence="1">
    <location>
        <begin position="12"/>
        <end position="29"/>
    </location>
</feature>
<dbReference type="SUPFAM" id="SSF103473">
    <property type="entry name" value="MFS general substrate transporter"/>
    <property type="match status" value="1"/>
</dbReference>
<keyword evidence="1" id="KW-0812">Transmembrane</keyword>
<evidence type="ECO:0000256" key="1">
    <source>
        <dbReference type="SAM" id="Phobius"/>
    </source>
</evidence>
<evidence type="ECO:0000313" key="3">
    <source>
        <dbReference type="Proteomes" id="UP000762703"/>
    </source>
</evidence>
<dbReference type="EMBL" id="SUTE01000037">
    <property type="protein sequence ID" value="MBE6505033.1"/>
    <property type="molecule type" value="Genomic_DNA"/>
</dbReference>
<gene>
    <name evidence="2" type="ORF">E7Z73_04700</name>
</gene>
<protein>
    <submittedName>
        <fullName evidence="2">Uncharacterized protein</fullName>
    </submittedName>
</protein>
<accession>A0A8T3VIB1</accession>
<reference evidence="2" key="1">
    <citation type="submission" date="2019-04" db="EMBL/GenBank/DDBJ databases">
        <title>Evolution of Biomass-Degrading Anaerobic Consortia Revealed by Metagenomics.</title>
        <authorList>
            <person name="Peng X."/>
        </authorList>
    </citation>
    <scope>NUCLEOTIDE SEQUENCE</scope>
    <source>
        <strain evidence="2">SIG12</strain>
    </source>
</reference>
<dbReference type="AlphaFoldDB" id="A0A8T3VIB1"/>
<dbReference type="RefSeq" id="WP_303736675.1">
    <property type="nucleotide sequence ID" value="NZ_SUTE01000037.1"/>
</dbReference>
<keyword evidence="1" id="KW-1133">Transmembrane helix</keyword>
<feature type="transmembrane region" description="Helical" evidence="1">
    <location>
        <begin position="35"/>
        <end position="57"/>
    </location>
</feature>
<dbReference type="InterPro" id="IPR036259">
    <property type="entry name" value="MFS_trans_sf"/>
</dbReference>
<comment type="caution">
    <text evidence="2">The sequence shown here is derived from an EMBL/GenBank/DDBJ whole genome shotgun (WGS) entry which is preliminary data.</text>
</comment>
<proteinExistence type="predicted"/>
<sequence length="112" mass="12922">MSKVYQVFDKYCVIDIIFGFLLGFYLAIYHNDSELWFLAIQIVIIFSIIMTLIPVIVSIYDKYKYSKKISIRALIEAFILNLAMTVVPLIFGFVIGSFVVDNYIADNGKLFK</sequence>
<feature type="transmembrane region" description="Helical" evidence="1">
    <location>
        <begin position="78"/>
        <end position="100"/>
    </location>
</feature>
<keyword evidence="1" id="KW-0472">Membrane</keyword>
<name>A0A8T3VIB1_9EURY</name>
<dbReference type="Proteomes" id="UP000762703">
    <property type="component" value="Unassembled WGS sequence"/>
</dbReference>
<evidence type="ECO:0000313" key="2">
    <source>
        <dbReference type="EMBL" id="MBE6505033.1"/>
    </source>
</evidence>
<organism evidence="2 3">
    <name type="scientific">Methanobrevibacter millerae</name>
    <dbReference type="NCBI Taxonomy" id="230361"/>
    <lineage>
        <taxon>Archaea</taxon>
        <taxon>Methanobacteriati</taxon>
        <taxon>Methanobacteriota</taxon>
        <taxon>Methanomada group</taxon>
        <taxon>Methanobacteria</taxon>
        <taxon>Methanobacteriales</taxon>
        <taxon>Methanobacteriaceae</taxon>
        <taxon>Methanobrevibacter</taxon>
    </lineage>
</organism>